<accession>A0A7W3PDX7</accession>
<dbReference type="GO" id="GO:0003824">
    <property type="term" value="F:catalytic activity"/>
    <property type="evidence" value="ECO:0007669"/>
    <property type="project" value="InterPro"/>
</dbReference>
<dbReference type="PANTHER" id="PTHR43194">
    <property type="entry name" value="HYDROLASE ALPHA/BETA FOLD FAMILY"/>
    <property type="match status" value="1"/>
</dbReference>
<dbReference type="PANTHER" id="PTHR43194:SF5">
    <property type="entry name" value="PIMELOYL-[ACYL-CARRIER PROTEIN] METHYL ESTER ESTERASE"/>
    <property type="match status" value="1"/>
</dbReference>
<dbReference type="InterPro" id="IPR029058">
    <property type="entry name" value="AB_hydrolase_fold"/>
</dbReference>
<dbReference type="PRINTS" id="PR00111">
    <property type="entry name" value="ABHYDROLASE"/>
</dbReference>
<comment type="caution">
    <text evidence="2">The sequence shown here is derived from an EMBL/GenBank/DDBJ whole genome shotgun (WGS) entry which is preliminary data.</text>
</comment>
<proteinExistence type="predicted"/>
<dbReference type="InterPro" id="IPR000073">
    <property type="entry name" value="AB_hydrolase_1"/>
</dbReference>
<dbReference type="AlphaFoldDB" id="A0A7W3PDX7"/>
<dbReference type="Pfam" id="PF12697">
    <property type="entry name" value="Abhydrolase_6"/>
    <property type="match status" value="1"/>
</dbReference>
<reference evidence="2 3" key="1">
    <citation type="submission" date="2020-07" db="EMBL/GenBank/DDBJ databases">
        <title>Sequencing the genomes of 1000 actinobacteria strains.</title>
        <authorList>
            <person name="Klenk H.-P."/>
        </authorList>
    </citation>
    <scope>NUCLEOTIDE SEQUENCE [LARGE SCALE GENOMIC DNA]</scope>
    <source>
        <strain evidence="2 3">DSM 44121</strain>
    </source>
</reference>
<dbReference type="RefSeq" id="WP_182615986.1">
    <property type="nucleotide sequence ID" value="NZ_BAAATF010000003.1"/>
</dbReference>
<dbReference type="PRINTS" id="PR00412">
    <property type="entry name" value="EPOXHYDRLASE"/>
</dbReference>
<dbReference type="Proteomes" id="UP000540568">
    <property type="component" value="Unassembled WGS sequence"/>
</dbReference>
<feature type="domain" description="AB hydrolase-1" evidence="1">
    <location>
        <begin position="33"/>
        <end position="283"/>
    </location>
</feature>
<organism evidence="2 3">
    <name type="scientific">Promicromonospora sukumoe</name>
    <dbReference type="NCBI Taxonomy" id="88382"/>
    <lineage>
        <taxon>Bacteria</taxon>
        <taxon>Bacillati</taxon>
        <taxon>Actinomycetota</taxon>
        <taxon>Actinomycetes</taxon>
        <taxon>Micrococcales</taxon>
        <taxon>Promicromonosporaceae</taxon>
        <taxon>Promicromonospora</taxon>
    </lineage>
</organism>
<dbReference type="InterPro" id="IPR050228">
    <property type="entry name" value="Carboxylesterase_BioH"/>
</dbReference>
<evidence type="ECO:0000313" key="2">
    <source>
        <dbReference type="EMBL" id="MBA8808151.1"/>
    </source>
</evidence>
<dbReference type="EMBL" id="JACGWV010000001">
    <property type="protein sequence ID" value="MBA8808151.1"/>
    <property type="molecule type" value="Genomic_DNA"/>
</dbReference>
<dbReference type="SUPFAM" id="SSF53474">
    <property type="entry name" value="alpha/beta-Hydrolases"/>
    <property type="match status" value="1"/>
</dbReference>
<dbReference type="Gene3D" id="3.40.50.1820">
    <property type="entry name" value="alpha/beta hydrolase"/>
    <property type="match status" value="1"/>
</dbReference>
<evidence type="ECO:0000259" key="1">
    <source>
        <dbReference type="Pfam" id="PF12697"/>
    </source>
</evidence>
<sequence>MTTTTTFDEVRDLTVAGGPVRLYSSGRPDAPPVLLLHGAMLDTAELDWMHVAPVLAEHFRVLAIDLPRHGGSRPWPGRVDQALLQRVVIGLLDELGIRQAALVGLSMGGGVSIGTALDHPDRITAAVLLAPGGLGARRPAQFLTWLFTRTPGALRATTTWLARSSSAVRRSFVDNLQYGADTPGLERAIEIARQEADQKHRHREPGLDDWQALAFGPFAMRTDFLPALHRMSVPTLWVRGSEDPLVLQPDLDAAVAAAPGARTAVLPGAGHLSTLDQPDEVATLVREFLTTHAETAGA</sequence>
<protein>
    <submittedName>
        <fullName evidence="2">Pimeloyl-ACP methyl ester carboxylesterase</fullName>
    </submittedName>
</protein>
<keyword evidence="3" id="KW-1185">Reference proteome</keyword>
<evidence type="ECO:0000313" key="3">
    <source>
        <dbReference type="Proteomes" id="UP000540568"/>
    </source>
</evidence>
<gene>
    <name evidence="2" type="ORF">FHX71_002093</name>
</gene>
<dbReference type="InterPro" id="IPR000639">
    <property type="entry name" value="Epox_hydrolase-like"/>
</dbReference>
<name>A0A7W3PDX7_9MICO</name>